<evidence type="ECO:0000256" key="14">
    <source>
        <dbReference type="SAM" id="Phobius"/>
    </source>
</evidence>
<keyword evidence="3" id="KW-0813">Transport</keyword>
<dbReference type="InterPro" id="IPR038377">
    <property type="entry name" value="Na/Glc_symporter_sf"/>
</dbReference>
<dbReference type="EMBL" id="CP060490">
    <property type="protein sequence ID" value="QNL44509.1"/>
    <property type="molecule type" value="Genomic_DNA"/>
</dbReference>
<proteinExistence type="inferred from homology"/>
<accession>A0A7G9B4M8</accession>
<name>A0A7G9B4M8_9FIRM</name>
<gene>
    <name evidence="15" type="ORF">H8790_00155</name>
</gene>
<dbReference type="Gene3D" id="1.20.1730.10">
    <property type="entry name" value="Sodium/glucose cotransporter"/>
    <property type="match status" value="1"/>
</dbReference>
<evidence type="ECO:0000256" key="7">
    <source>
        <dbReference type="ARBA" id="ARBA00022989"/>
    </source>
</evidence>
<feature type="transmembrane region" description="Helical" evidence="14">
    <location>
        <begin position="163"/>
        <end position="182"/>
    </location>
</feature>
<keyword evidence="6" id="KW-0769">Symport</keyword>
<feature type="transmembrane region" description="Helical" evidence="14">
    <location>
        <begin position="130"/>
        <end position="157"/>
    </location>
</feature>
<evidence type="ECO:0000256" key="5">
    <source>
        <dbReference type="ARBA" id="ARBA00022692"/>
    </source>
</evidence>
<dbReference type="AlphaFoldDB" id="A0A7G9B4M8"/>
<evidence type="ECO:0000256" key="3">
    <source>
        <dbReference type="ARBA" id="ARBA00022448"/>
    </source>
</evidence>
<evidence type="ECO:0000313" key="15">
    <source>
        <dbReference type="EMBL" id="QNL44509.1"/>
    </source>
</evidence>
<dbReference type="Pfam" id="PF00474">
    <property type="entry name" value="SSF"/>
    <property type="match status" value="1"/>
</dbReference>
<dbReference type="CDD" id="cd10322">
    <property type="entry name" value="SLC5sbd"/>
    <property type="match status" value="1"/>
</dbReference>
<dbReference type="GO" id="GO:0015293">
    <property type="term" value="F:symporter activity"/>
    <property type="evidence" value="ECO:0007669"/>
    <property type="project" value="UniProtKB-KW"/>
</dbReference>
<feature type="transmembrane region" description="Helical" evidence="14">
    <location>
        <begin position="426"/>
        <end position="447"/>
    </location>
</feature>
<keyword evidence="9" id="KW-0406">Ion transport</keyword>
<dbReference type="PANTHER" id="PTHR48086:SF3">
    <property type="entry name" value="SODIUM_PROLINE SYMPORTER"/>
    <property type="match status" value="1"/>
</dbReference>
<evidence type="ECO:0000256" key="11">
    <source>
        <dbReference type="ARBA" id="ARBA00023201"/>
    </source>
</evidence>
<evidence type="ECO:0000256" key="4">
    <source>
        <dbReference type="ARBA" id="ARBA00022475"/>
    </source>
</evidence>
<evidence type="ECO:0000256" key="8">
    <source>
        <dbReference type="ARBA" id="ARBA00023053"/>
    </source>
</evidence>
<dbReference type="GO" id="GO:0006814">
    <property type="term" value="P:sodium ion transport"/>
    <property type="evidence" value="ECO:0007669"/>
    <property type="project" value="UniProtKB-KW"/>
</dbReference>
<keyword evidence="10 14" id="KW-0472">Membrane</keyword>
<dbReference type="InterPro" id="IPR050277">
    <property type="entry name" value="Sodium:Solute_Symporter"/>
</dbReference>
<keyword evidence="4" id="KW-1003">Cell membrane</keyword>
<dbReference type="InterPro" id="IPR001734">
    <property type="entry name" value="Na/solute_symporter"/>
</dbReference>
<keyword evidence="7 14" id="KW-1133">Transmembrane helix</keyword>
<comment type="subcellular location">
    <subcellularLocation>
        <location evidence="1">Cell membrane</location>
        <topology evidence="1">Multi-pass membrane protein</topology>
    </subcellularLocation>
</comment>
<keyword evidence="8" id="KW-0915">Sodium</keyword>
<evidence type="ECO:0000256" key="1">
    <source>
        <dbReference type="ARBA" id="ARBA00004651"/>
    </source>
</evidence>
<feature type="transmembrane region" description="Helical" evidence="14">
    <location>
        <begin position="194"/>
        <end position="217"/>
    </location>
</feature>
<feature type="transmembrane region" description="Helical" evidence="14">
    <location>
        <begin position="322"/>
        <end position="351"/>
    </location>
</feature>
<dbReference type="GO" id="GO:0005886">
    <property type="term" value="C:plasma membrane"/>
    <property type="evidence" value="ECO:0007669"/>
    <property type="project" value="UniProtKB-SubCell"/>
</dbReference>
<feature type="transmembrane region" description="Helical" evidence="14">
    <location>
        <begin position="277"/>
        <end position="302"/>
    </location>
</feature>
<evidence type="ECO:0000313" key="16">
    <source>
        <dbReference type="Proteomes" id="UP000515960"/>
    </source>
</evidence>
<feature type="transmembrane region" description="Helical" evidence="14">
    <location>
        <begin position="453"/>
        <end position="474"/>
    </location>
</feature>
<reference evidence="15 16" key="1">
    <citation type="submission" date="2020-08" db="EMBL/GenBank/DDBJ databases">
        <authorList>
            <person name="Liu C."/>
            <person name="Sun Q."/>
        </authorList>
    </citation>
    <scope>NUCLEOTIDE SEQUENCE [LARGE SCALE GENOMIC DNA]</scope>
    <source>
        <strain evidence="15 16">NSJ-62</strain>
    </source>
</reference>
<protein>
    <submittedName>
        <fullName evidence="15">Sodium:solute symporter family protein</fullName>
    </submittedName>
</protein>
<evidence type="ECO:0000256" key="6">
    <source>
        <dbReference type="ARBA" id="ARBA00022847"/>
    </source>
</evidence>
<dbReference type="PROSITE" id="PS50283">
    <property type="entry name" value="NA_SOLUT_SYMP_3"/>
    <property type="match status" value="1"/>
</dbReference>
<feature type="transmembrane region" description="Helical" evidence="14">
    <location>
        <begin position="77"/>
        <end position="98"/>
    </location>
</feature>
<evidence type="ECO:0000256" key="2">
    <source>
        <dbReference type="ARBA" id="ARBA00006434"/>
    </source>
</evidence>
<dbReference type="RefSeq" id="WP_187333110.1">
    <property type="nucleotide sequence ID" value="NZ_CP060490.1"/>
</dbReference>
<evidence type="ECO:0000256" key="10">
    <source>
        <dbReference type="ARBA" id="ARBA00023136"/>
    </source>
</evidence>
<keyword evidence="5 14" id="KW-0812">Transmembrane</keyword>
<dbReference type="PANTHER" id="PTHR48086">
    <property type="entry name" value="SODIUM/PROLINE SYMPORTER-RELATED"/>
    <property type="match status" value="1"/>
</dbReference>
<feature type="transmembrane region" description="Helical" evidence="14">
    <location>
        <begin position="6"/>
        <end position="27"/>
    </location>
</feature>
<dbReference type="KEGG" id="ohi:H8790_00155"/>
<feature type="transmembrane region" description="Helical" evidence="14">
    <location>
        <begin position="237"/>
        <end position="256"/>
    </location>
</feature>
<organism evidence="15 16">
    <name type="scientific">Oscillibacter hominis</name>
    <dbReference type="NCBI Taxonomy" id="2763056"/>
    <lineage>
        <taxon>Bacteria</taxon>
        <taxon>Bacillati</taxon>
        <taxon>Bacillota</taxon>
        <taxon>Clostridia</taxon>
        <taxon>Eubacteriales</taxon>
        <taxon>Oscillospiraceae</taxon>
        <taxon>Oscillibacter</taxon>
    </lineage>
</organism>
<comment type="catalytic activity">
    <reaction evidence="12">
        <text>L-proline(in) + Na(+)(in) = L-proline(out) + Na(+)(out)</text>
        <dbReference type="Rhea" id="RHEA:28967"/>
        <dbReference type="ChEBI" id="CHEBI:29101"/>
        <dbReference type="ChEBI" id="CHEBI:60039"/>
    </reaction>
</comment>
<evidence type="ECO:0000256" key="12">
    <source>
        <dbReference type="ARBA" id="ARBA00033708"/>
    </source>
</evidence>
<keyword evidence="11" id="KW-0739">Sodium transport</keyword>
<dbReference type="Proteomes" id="UP000515960">
    <property type="component" value="Chromosome"/>
</dbReference>
<feature type="transmembrane region" description="Helical" evidence="14">
    <location>
        <begin position="396"/>
        <end position="419"/>
    </location>
</feature>
<sequence length="492" mass="52456">MPEVAVNPVPFFVVIGLYIVLMAGIGIYATRHTNTMQDYFVLSGKAGFIVSGIAYATTQYSMGTFLGTPGTIYGIGYAGMGINVPGVAFSLVIPAIFIGRRLVTLGHREGFLTLSDYLSDRYENKKMSGVLGVMMLCFLIPMMGAQILGAGILVNVFTGLPNWVGIVGMGVIVIGYCMTGGMRGAMMTDVVQGVLMFGAAIAAFVICLVMGGGMSSLNESLAKIGESFMTFPGANGAMPWGYYVSNILLWSFFTMGQPQLFTKFFAMKDHKTMFRSVILATVGMMLTCTMCSWAGVLGYPLIGELSNHDYIIPVIIQRGLPPVVASVFIAGIAAAGMSTIDGVLITATSAATRDIYQKFINPKASDEFIMKISRYVTIVIGVIVIIFGCAQPGSIFIINTFAFAGMAMFIVPVLFGMYWKKATCPAAIASIVSGVVTLIACTKVPALKAMIHGFHAVVPAAVVAAIVMFVVSLATQKYAASEETLKRHMLVK</sequence>
<comment type="similarity">
    <text evidence="2 13">Belongs to the sodium:solute symporter (SSF) (TC 2.A.21) family.</text>
</comment>
<keyword evidence="16" id="KW-1185">Reference proteome</keyword>
<evidence type="ECO:0000256" key="13">
    <source>
        <dbReference type="RuleBase" id="RU362091"/>
    </source>
</evidence>
<feature type="transmembrane region" description="Helical" evidence="14">
    <location>
        <begin position="372"/>
        <end position="390"/>
    </location>
</feature>
<evidence type="ECO:0000256" key="9">
    <source>
        <dbReference type="ARBA" id="ARBA00023065"/>
    </source>
</evidence>
<feature type="transmembrane region" description="Helical" evidence="14">
    <location>
        <begin position="39"/>
        <end position="57"/>
    </location>
</feature>